<dbReference type="Proteomes" id="UP000262969">
    <property type="component" value="Unassembled WGS sequence"/>
</dbReference>
<evidence type="ECO:0000259" key="2">
    <source>
        <dbReference type="SMART" id="SM00899"/>
    </source>
</evidence>
<proteinExistence type="predicted"/>
<dbReference type="InterPro" id="IPR008988">
    <property type="entry name" value="Transcriptional_repressor_C"/>
</dbReference>
<dbReference type="EMBL" id="DPVV01000443">
    <property type="protein sequence ID" value="HCL03333.1"/>
    <property type="molecule type" value="Genomic_DNA"/>
</dbReference>
<organism evidence="3 4">
    <name type="scientific">Lachnoclostridium phytofermentans</name>
    <dbReference type="NCBI Taxonomy" id="66219"/>
    <lineage>
        <taxon>Bacteria</taxon>
        <taxon>Bacillati</taxon>
        <taxon>Bacillota</taxon>
        <taxon>Clostridia</taxon>
        <taxon>Lachnospirales</taxon>
        <taxon>Lachnospiraceae</taxon>
    </lineage>
</organism>
<evidence type="ECO:0000313" key="4">
    <source>
        <dbReference type="Proteomes" id="UP000262969"/>
    </source>
</evidence>
<evidence type="ECO:0000256" key="1">
    <source>
        <dbReference type="ARBA" id="ARBA00023004"/>
    </source>
</evidence>
<dbReference type="InterPro" id="IPR007167">
    <property type="entry name" value="Fe-transptr_FeoA-like"/>
</dbReference>
<dbReference type="PANTHER" id="PTHR43151:SF1">
    <property type="entry name" value="SSR2333 PROTEIN"/>
    <property type="match status" value="1"/>
</dbReference>
<dbReference type="InterPro" id="IPR053184">
    <property type="entry name" value="FeoA-like"/>
</dbReference>
<evidence type="ECO:0000313" key="3">
    <source>
        <dbReference type="EMBL" id="HCL03333.1"/>
    </source>
</evidence>
<reference evidence="3 4" key="1">
    <citation type="journal article" date="2018" name="Nat. Biotechnol.">
        <title>A standardized bacterial taxonomy based on genome phylogeny substantially revises the tree of life.</title>
        <authorList>
            <person name="Parks D.H."/>
            <person name="Chuvochina M."/>
            <person name="Waite D.W."/>
            <person name="Rinke C."/>
            <person name="Skarshewski A."/>
            <person name="Chaumeil P.A."/>
            <person name="Hugenholtz P."/>
        </authorList>
    </citation>
    <scope>NUCLEOTIDE SEQUENCE [LARGE SCALE GENOMIC DNA]</scope>
    <source>
        <strain evidence="3">UBA11728</strain>
    </source>
</reference>
<dbReference type="GO" id="GO:0046914">
    <property type="term" value="F:transition metal ion binding"/>
    <property type="evidence" value="ECO:0007669"/>
    <property type="project" value="InterPro"/>
</dbReference>
<accession>A0A3D2X9Q3</accession>
<dbReference type="AlphaFoldDB" id="A0A3D2X9Q3"/>
<dbReference type="SUPFAM" id="SSF50037">
    <property type="entry name" value="C-terminal domain of transcriptional repressors"/>
    <property type="match status" value="1"/>
</dbReference>
<sequence length="73" mass="7989">MTLVDGMAKKTYTVHNIQLAKEAEIRLKALGLTDGTKIEVLNNKRGGSVIFNVRGTRLAVGRKIAEAIHIEES</sequence>
<dbReference type="Pfam" id="PF04023">
    <property type="entry name" value="FeoA"/>
    <property type="match status" value="1"/>
</dbReference>
<dbReference type="Gene3D" id="2.30.30.90">
    <property type="match status" value="1"/>
</dbReference>
<gene>
    <name evidence="3" type="ORF">DHW61_13165</name>
</gene>
<dbReference type="SMART" id="SM00899">
    <property type="entry name" value="FeoA"/>
    <property type="match status" value="1"/>
</dbReference>
<protein>
    <submittedName>
        <fullName evidence="3">Ferrous iron transport protein A</fullName>
    </submittedName>
</protein>
<dbReference type="InterPro" id="IPR038157">
    <property type="entry name" value="FeoA_core_dom"/>
</dbReference>
<comment type="caution">
    <text evidence="3">The sequence shown here is derived from an EMBL/GenBank/DDBJ whole genome shotgun (WGS) entry which is preliminary data.</text>
</comment>
<dbReference type="PANTHER" id="PTHR43151">
    <property type="entry name" value="FEOA FAMILY PROTEIN"/>
    <property type="match status" value="1"/>
</dbReference>
<feature type="domain" description="Ferrous iron transporter FeoA-like" evidence="2">
    <location>
        <begin position="1"/>
        <end position="72"/>
    </location>
</feature>
<name>A0A3D2X9Q3_9FIRM</name>
<keyword evidence="1" id="KW-0408">Iron</keyword>